<keyword evidence="4" id="KW-1185">Reference proteome</keyword>
<name>A0A378Y6W2_9NOCA</name>
<evidence type="ECO:0000256" key="1">
    <source>
        <dbReference type="ARBA" id="ARBA00007689"/>
    </source>
</evidence>
<feature type="domain" description="YCII-related" evidence="2">
    <location>
        <begin position="22"/>
        <end position="113"/>
    </location>
</feature>
<dbReference type="Proteomes" id="UP000255467">
    <property type="component" value="Unassembled WGS sequence"/>
</dbReference>
<evidence type="ECO:0000313" key="4">
    <source>
        <dbReference type="Proteomes" id="UP000255467"/>
    </source>
</evidence>
<evidence type="ECO:0000259" key="2">
    <source>
        <dbReference type="Pfam" id="PF03795"/>
    </source>
</evidence>
<dbReference type="InterPro" id="IPR011008">
    <property type="entry name" value="Dimeric_a/b-barrel"/>
</dbReference>
<proteinExistence type="inferred from homology"/>
<protein>
    <submittedName>
        <fullName evidence="3">Uncharacterized protein conserved in bacteria</fullName>
    </submittedName>
</protein>
<gene>
    <name evidence="3" type="ORF">NCTC1934_00384</name>
</gene>
<sequence>MPKYVALIFDDARWENPEPSLLEPVLQQHYEFEKRNREAVLGGEALAWHTTATSIRPDGSGGFLVTDGPFVETKENLGGFYLLEAADLDAAIEIAKQIPMPTDCGVEVRPVLDY</sequence>
<dbReference type="PANTHER" id="PTHR35174">
    <property type="entry name" value="BLL7171 PROTEIN-RELATED"/>
    <property type="match status" value="1"/>
</dbReference>
<dbReference type="OrthoDB" id="668782at2"/>
<evidence type="ECO:0000313" key="3">
    <source>
        <dbReference type="EMBL" id="SUA72952.1"/>
    </source>
</evidence>
<dbReference type="Gene3D" id="3.30.70.1060">
    <property type="entry name" value="Dimeric alpha+beta barrel"/>
    <property type="match status" value="1"/>
</dbReference>
<dbReference type="SUPFAM" id="SSF54909">
    <property type="entry name" value="Dimeric alpha+beta barrel"/>
    <property type="match status" value="1"/>
</dbReference>
<comment type="similarity">
    <text evidence="1">Belongs to the YciI family.</text>
</comment>
<dbReference type="InterPro" id="IPR005545">
    <property type="entry name" value="YCII"/>
</dbReference>
<dbReference type="EMBL" id="UGRY01000002">
    <property type="protein sequence ID" value="SUA72952.1"/>
    <property type="molecule type" value="Genomic_DNA"/>
</dbReference>
<reference evidence="3 4" key="1">
    <citation type="submission" date="2018-06" db="EMBL/GenBank/DDBJ databases">
        <authorList>
            <consortium name="Pathogen Informatics"/>
            <person name="Doyle S."/>
        </authorList>
    </citation>
    <scope>NUCLEOTIDE SEQUENCE [LARGE SCALE GENOMIC DNA]</scope>
    <source>
        <strain evidence="3 4">NCTC1934</strain>
    </source>
</reference>
<accession>A0A378Y6W2</accession>
<organism evidence="3 4">
    <name type="scientific">Nocardia otitidiscaviarum</name>
    <dbReference type="NCBI Taxonomy" id="1823"/>
    <lineage>
        <taxon>Bacteria</taxon>
        <taxon>Bacillati</taxon>
        <taxon>Actinomycetota</taxon>
        <taxon>Actinomycetes</taxon>
        <taxon>Mycobacteriales</taxon>
        <taxon>Nocardiaceae</taxon>
        <taxon>Nocardia</taxon>
    </lineage>
</organism>
<dbReference type="AlphaFoldDB" id="A0A378Y6W2"/>
<dbReference type="STRING" id="1406858.GCA_000710895_01585"/>
<dbReference type="Pfam" id="PF03795">
    <property type="entry name" value="YCII"/>
    <property type="match status" value="1"/>
</dbReference>
<dbReference type="PANTHER" id="PTHR35174:SF3">
    <property type="entry name" value="BLL7171 PROTEIN"/>
    <property type="match status" value="1"/>
</dbReference>